<dbReference type="EMBL" id="RQTK01000132">
    <property type="protein sequence ID" value="RUS86657.1"/>
    <property type="molecule type" value="Genomic_DNA"/>
</dbReference>
<reference evidence="13 14" key="1">
    <citation type="submission" date="2019-01" db="EMBL/GenBank/DDBJ databases">
        <title>A draft genome assembly of the solar-powered sea slug Elysia chlorotica.</title>
        <authorList>
            <person name="Cai H."/>
            <person name="Li Q."/>
            <person name="Fang X."/>
            <person name="Li J."/>
            <person name="Curtis N.E."/>
            <person name="Altenburger A."/>
            <person name="Shibata T."/>
            <person name="Feng M."/>
            <person name="Maeda T."/>
            <person name="Schwartz J.A."/>
            <person name="Shigenobu S."/>
            <person name="Lundholm N."/>
            <person name="Nishiyama T."/>
            <person name="Yang H."/>
            <person name="Hasebe M."/>
            <person name="Li S."/>
            <person name="Pierce S.K."/>
            <person name="Wang J."/>
        </authorList>
    </citation>
    <scope>NUCLEOTIDE SEQUENCE [LARGE SCALE GENOMIC DNA]</scope>
    <source>
        <strain evidence="13">EC2010</strain>
        <tissue evidence="13">Whole organism of an adult</tissue>
    </source>
</reference>
<evidence type="ECO:0000256" key="3">
    <source>
        <dbReference type="ARBA" id="ARBA00022723"/>
    </source>
</evidence>
<dbReference type="PANTHER" id="PTHR31576">
    <property type="entry name" value="TATA BOX-BINDING PROTEIN-ASSOCIATED FACTOR RNA POLYMERASE I SUBUNIT B"/>
    <property type="match status" value="1"/>
</dbReference>
<dbReference type="InterPro" id="IPR033599">
    <property type="entry name" value="TAF1B/Rrn7"/>
</dbReference>
<dbReference type="InterPro" id="IPR048538">
    <property type="entry name" value="Rrn7_cyclin_C"/>
</dbReference>
<keyword evidence="7" id="KW-0238">DNA-binding</keyword>
<evidence type="ECO:0000256" key="10">
    <source>
        <dbReference type="SAM" id="MobiDB-lite"/>
    </source>
</evidence>
<dbReference type="Proteomes" id="UP000271974">
    <property type="component" value="Unassembled WGS sequence"/>
</dbReference>
<comment type="similarity">
    <text evidence="2">Belongs to the RRN7/TAF1B family.</text>
</comment>
<dbReference type="Pfam" id="PF20645">
    <property type="entry name" value="Rrn7_cyclin_C"/>
    <property type="match status" value="1"/>
</dbReference>
<keyword evidence="8" id="KW-0804">Transcription</keyword>
<feature type="compositionally biased region" description="Basic and acidic residues" evidence="10">
    <location>
        <begin position="171"/>
        <end position="183"/>
    </location>
</feature>
<feature type="region of interest" description="Disordered" evidence="10">
    <location>
        <begin position="154"/>
        <end position="183"/>
    </location>
</feature>
<accession>A0A433TYM0</accession>
<protein>
    <submittedName>
        <fullName evidence="13">Uncharacterized protein</fullName>
    </submittedName>
</protein>
<dbReference type="AlphaFoldDB" id="A0A433TYM0"/>
<comment type="subcellular location">
    <subcellularLocation>
        <location evidence="1">Nucleus</location>
        <location evidence="1">Nucleolus</location>
    </subcellularLocation>
</comment>
<proteinExistence type="inferred from homology"/>
<dbReference type="GO" id="GO:0070860">
    <property type="term" value="C:RNA polymerase I core factor complex"/>
    <property type="evidence" value="ECO:0007669"/>
    <property type="project" value="InterPro"/>
</dbReference>
<evidence type="ECO:0000256" key="8">
    <source>
        <dbReference type="ARBA" id="ARBA00023163"/>
    </source>
</evidence>
<evidence type="ECO:0000256" key="4">
    <source>
        <dbReference type="ARBA" id="ARBA00022771"/>
    </source>
</evidence>
<evidence type="ECO:0000256" key="2">
    <source>
        <dbReference type="ARBA" id="ARBA00006899"/>
    </source>
</evidence>
<keyword evidence="9" id="KW-0539">Nucleus</keyword>
<evidence type="ECO:0000256" key="9">
    <source>
        <dbReference type="ARBA" id="ARBA00023242"/>
    </source>
</evidence>
<dbReference type="InterPro" id="IPR048540">
    <property type="entry name" value="Rrn7_cyclin_N"/>
</dbReference>
<name>A0A433TYM0_ELYCH</name>
<evidence type="ECO:0000256" key="7">
    <source>
        <dbReference type="ARBA" id="ARBA00023125"/>
    </source>
</evidence>
<evidence type="ECO:0000256" key="6">
    <source>
        <dbReference type="ARBA" id="ARBA00023015"/>
    </source>
</evidence>
<dbReference type="GO" id="GO:0001164">
    <property type="term" value="F:RNA polymerase I core promoter sequence-specific DNA binding"/>
    <property type="evidence" value="ECO:0007669"/>
    <property type="project" value="InterPro"/>
</dbReference>
<dbReference type="Pfam" id="PF20644">
    <property type="entry name" value="Rrn7_cyclin_N"/>
    <property type="match status" value="1"/>
</dbReference>
<dbReference type="OrthoDB" id="10069252at2759"/>
<evidence type="ECO:0000313" key="14">
    <source>
        <dbReference type="Proteomes" id="UP000271974"/>
    </source>
</evidence>
<dbReference type="PANTHER" id="PTHR31576:SF2">
    <property type="entry name" value="TATA BOX-BINDING PROTEIN-ASSOCIATED FACTOR RNA POLYMERASE I SUBUNIT B"/>
    <property type="match status" value="1"/>
</dbReference>
<keyword evidence="4" id="KW-0863">Zinc-finger</keyword>
<evidence type="ECO:0000256" key="1">
    <source>
        <dbReference type="ARBA" id="ARBA00004604"/>
    </source>
</evidence>
<organism evidence="13 14">
    <name type="scientific">Elysia chlorotica</name>
    <name type="common">Eastern emerald elysia</name>
    <name type="synonym">Sea slug</name>
    <dbReference type="NCBI Taxonomy" id="188477"/>
    <lineage>
        <taxon>Eukaryota</taxon>
        <taxon>Metazoa</taxon>
        <taxon>Spiralia</taxon>
        <taxon>Lophotrochozoa</taxon>
        <taxon>Mollusca</taxon>
        <taxon>Gastropoda</taxon>
        <taxon>Heterobranchia</taxon>
        <taxon>Euthyneura</taxon>
        <taxon>Panpulmonata</taxon>
        <taxon>Sacoglossa</taxon>
        <taxon>Placobranchoidea</taxon>
        <taxon>Plakobranchidae</taxon>
        <taxon>Elysia</taxon>
    </lineage>
</organism>
<keyword evidence="5" id="KW-0862">Zinc</keyword>
<feature type="domain" description="Rrn7/TAF1B C-terminal cyclin" evidence="12">
    <location>
        <begin position="281"/>
        <end position="436"/>
    </location>
</feature>
<dbReference type="GO" id="GO:0005668">
    <property type="term" value="C:RNA polymerase transcription factor SL1 complex"/>
    <property type="evidence" value="ECO:0007669"/>
    <property type="project" value="TreeGrafter"/>
</dbReference>
<evidence type="ECO:0000256" key="5">
    <source>
        <dbReference type="ARBA" id="ARBA00022833"/>
    </source>
</evidence>
<feature type="domain" description="Rrn7/TAF1B N-terminal cyclin" evidence="11">
    <location>
        <begin position="78"/>
        <end position="263"/>
    </location>
</feature>
<keyword evidence="14" id="KW-1185">Reference proteome</keyword>
<evidence type="ECO:0000259" key="12">
    <source>
        <dbReference type="Pfam" id="PF20645"/>
    </source>
</evidence>
<keyword evidence="6" id="KW-0805">Transcription regulation</keyword>
<dbReference type="GO" id="GO:0008270">
    <property type="term" value="F:zinc ion binding"/>
    <property type="evidence" value="ECO:0007669"/>
    <property type="project" value="UniProtKB-KW"/>
</dbReference>
<evidence type="ECO:0000259" key="11">
    <source>
        <dbReference type="Pfam" id="PF20644"/>
    </source>
</evidence>
<gene>
    <name evidence="13" type="ORF">EGW08_005606</name>
</gene>
<sequence length="631" mass="73025">MPFKCPVCDNEEYNEEDGGFFCTECGTQSQDYISQEASEQCLYDSGTYRHEVFQTKVTEGRKKPTESLGRPWTLYEAYQIIIMAQADSLIALGASKDLKDVVYTLWANYLSQIGVAFCSEEKLVPEVVERCKTGRARETLRGTFEKPKNLRFRGGKGSNKVKSLTRKRKRSESEDTVVNKEAKNSCDSPTSIFMDFVSTSHHSYHEIRKFAKKSPEWMDIKKTITLCYLGLMLTNPSILPCDVIRWIHSGQVPFLSTSHLLPSDMVLSNYDSHLFLVVRFTTDDLISEVNKLRSYMDLKNIPSPDLTALASRLIKDLCLPKELFIFVQRLIKKIPFEYKARKTTYIPCEVVALGYIVLALKIVFGLDNVSERRLSEHTQKLQSLVQDEIQLFNWVDWKKFWVHKQNHQFDGYRELNSDLSSSNLENLDQILECYENMKLNKRRFSVYYSLTGLGRKERGYDPEFRKALSKPLAIAIAETSLNMWTDQPSKSKKEITSFNGQTVSHLTDVPFFEKKLESLDADTRQKCQELLSQVSELRPKFVQYEFSQLSTKLDSVRHKSYLWLLSLASQTIDCHVLMLDKMVVRLAEFFVMLSEEKSAKDLRFIGYNIWSKNPLIRHGDNGLDFSDRYIF</sequence>
<dbReference type="GO" id="GO:0042790">
    <property type="term" value="P:nucleolar large rRNA transcription by RNA polymerase I"/>
    <property type="evidence" value="ECO:0007669"/>
    <property type="project" value="TreeGrafter"/>
</dbReference>
<dbReference type="STRING" id="188477.A0A433TYM0"/>
<keyword evidence="3" id="KW-0479">Metal-binding</keyword>
<comment type="caution">
    <text evidence="13">The sequence shown here is derived from an EMBL/GenBank/DDBJ whole genome shotgun (WGS) entry which is preliminary data.</text>
</comment>
<evidence type="ECO:0000313" key="13">
    <source>
        <dbReference type="EMBL" id="RUS86657.1"/>
    </source>
</evidence>